<dbReference type="Pfam" id="PF00501">
    <property type="entry name" value="AMP-binding"/>
    <property type="match status" value="1"/>
</dbReference>
<evidence type="ECO:0000259" key="8">
    <source>
        <dbReference type="Pfam" id="PF13193"/>
    </source>
</evidence>
<evidence type="ECO:0000256" key="4">
    <source>
        <dbReference type="ARBA" id="ARBA00022840"/>
    </source>
</evidence>
<dbReference type="PANTHER" id="PTHR24096">
    <property type="entry name" value="LONG-CHAIN-FATTY-ACID--COA LIGASE"/>
    <property type="match status" value="1"/>
</dbReference>
<name>A0A8B7CVL1_PHODC</name>
<dbReference type="GO" id="GO:0016207">
    <property type="term" value="F:4-coumarate-CoA ligase activity"/>
    <property type="evidence" value="ECO:0007669"/>
    <property type="project" value="UniProtKB-EC"/>
</dbReference>
<dbReference type="InterPro" id="IPR020845">
    <property type="entry name" value="AMP-binding_CS"/>
</dbReference>
<dbReference type="Gene3D" id="3.40.50.12780">
    <property type="entry name" value="N-terminal domain of ligase-like"/>
    <property type="match status" value="1"/>
</dbReference>
<dbReference type="OrthoDB" id="10253869at2759"/>
<dbReference type="GeneID" id="103719869"/>
<reference evidence="10" key="2">
    <citation type="submission" date="2025-08" db="UniProtKB">
        <authorList>
            <consortium name="RefSeq"/>
        </authorList>
    </citation>
    <scope>IDENTIFICATION</scope>
    <source>
        <tissue evidence="10">Young leaves</tissue>
    </source>
</reference>
<dbReference type="GO" id="GO:0106290">
    <property type="term" value="F:trans-cinnamate-CoA ligase activity"/>
    <property type="evidence" value="ECO:0007669"/>
    <property type="project" value="UniProtKB-ARBA"/>
</dbReference>
<accession>A0A8B7CVL1</accession>
<dbReference type="EC" id="6.2.1.12" evidence="2"/>
<dbReference type="InterPro" id="IPR042099">
    <property type="entry name" value="ANL_N_sf"/>
</dbReference>
<comment type="similarity">
    <text evidence="1">Belongs to the ATP-dependent AMP-binding enzyme family.</text>
</comment>
<evidence type="ECO:0000259" key="7">
    <source>
        <dbReference type="Pfam" id="PF00501"/>
    </source>
</evidence>
<evidence type="ECO:0000256" key="2">
    <source>
        <dbReference type="ARBA" id="ARBA00012959"/>
    </source>
</evidence>
<dbReference type="RefSeq" id="XP_008807546.1">
    <property type="nucleotide sequence ID" value="XM_008809324.4"/>
</dbReference>
<reference evidence="9" key="1">
    <citation type="journal article" date="2019" name="Nat. Commun.">
        <title>Genome-wide association mapping of date palm fruit traits.</title>
        <authorList>
            <person name="Hazzouri K.M."/>
            <person name="Gros-Balthazard M."/>
            <person name="Flowers J.M."/>
            <person name="Copetti D."/>
            <person name="Lemansour A."/>
            <person name="Lebrun M."/>
            <person name="Masmoudi K."/>
            <person name="Ferrand S."/>
            <person name="Dhar M.I."/>
            <person name="Fresquez Z.A."/>
            <person name="Rosas U."/>
            <person name="Zhang J."/>
            <person name="Talag J."/>
            <person name="Lee S."/>
            <person name="Kudrna D."/>
            <person name="Powell R.F."/>
            <person name="Leitch I.J."/>
            <person name="Krueger R.R."/>
            <person name="Wing R.A."/>
            <person name="Amiri K.M.A."/>
            <person name="Purugganan M.D."/>
        </authorList>
    </citation>
    <scope>NUCLEOTIDE SEQUENCE [LARGE SCALE GENOMIC DNA]</scope>
    <source>
        <strain evidence="9">cv. Khalas</strain>
    </source>
</reference>
<dbReference type="Pfam" id="PF13193">
    <property type="entry name" value="AMP-binding_C"/>
    <property type="match status" value="1"/>
</dbReference>
<dbReference type="InterPro" id="IPR000873">
    <property type="entry name" value="AMP-dep_synth/lig_dom"/>
</dbReference>
<gene>
    <name evidence="10" type="primary">LOC103719869</name>
</gene>
<dbReference type="PROSITE" id="PS00455">
    <property type="entry name" value="AMP_BINDING"/>
    <property type="match status" value="1"/>
</dbReference>
<dbReference type="CDD" id="cd05904">
    <property type="entry name" value="4CL"/>
    <property type="match status" value="1"/>
</dbReference>
<evidence type="ECO:0000256" key="5">
    <source>
        <dbReference type="ARBA" id="ARBA00034252"/>
    </source>
</evidence>
<evidence type="ECO:0000256" key="1">
    <source>
        <dbReference type="ARBA" id="ARBA00006432"/>
    </source>
</evidence>
<evidence type="ECO:0000313" key="10">
    <source>
        <dbReference type="RefSeq" id="XP_008807546.1"/>
    </source>
</evidence>
<protein>
    <recommendedName>
        <fullName evidence="2">4-coumarate--CoA ligase</fullName>
        <ecNumber evidence="2">6.2.1.12</ecNumber>
    </recommendedName>
</protein>
<feature type="region of interest" description="Disordered" evidence="6">
    <location>
        <begin position="1"/>
        <end position="22"/>
    </location>
</feature>
<evidence type="ECO:0000313" key="9">
    <source>
        <dbReference type="Proteomes" id="UP000228380"/>
    </source>
</evidence>
<sequence length="552" mass="58313">MAETADDPRSPSLPPSVDPRSGFDGVTKTFCSLRPTAAMPSPSVPLSAAYYAESLLHSPLPSHPAILDATTGAAVSFPDLLSQIRSLAASLRAHLGLSNGHVAFILSPNRLEIPVLYLALFSIGAVAAPANPASTPSEIASLVRLSKPTVAFAVSSTAAALPRHLPTLLLDSLEFHSFLTSNAASAAVPAAEVRQPDVAAILFSSGTTGRVKAAALTHRSFIAMMAGFYAARREGRPEVKLLTAPMFHTMGFVVALKGVVLGATMVLMGGGRAGVAEMLRAAEQHRVTEITAAPPVVVAMGRPEVAAGLDLSALERVVCGGAPLHPAAAERFMARFPRVELSQGYGSTEAGGISILVGPDECCHVRSAGRLSSNVEAKIVDTVTGEALSVAQEGELWVRGPAIMKGYVGDDEANASIFSSDGWLKTGDLCYFDHDGFLYIVDRLKELIKYKAYQVPPAELELLLQSLPEIVEAAVVPYPHEEAGQIPMAFVVRQPGSNLSEAEIIDFVAKKVAPYKKIRKVAFVDSIPKSAAGKILRRELRKLALSTSKCKL</sequence>
<feature type="domain" description="AMP-dependent synthetase/ligase" evidence="7">
    <location>
        <begin position="61"/>
        <end position="407"/>
    </location>
</feature>
<keyword evidence="4" id="KW-0067">ATP-binding</keyword>
<dbReference type="SUPFAM" id="SSF56801">
    <property type="entry name" value="Acetyl-CoA synthetase-like"/>
    <property type="match status" value="1"/>
</dbReference>
<dbReference type="Gene3D" id="3.30.300.30">
    <property type="match status" value="1"/>
</dbReference>
<feature type="domain" description="AMP-binding enzyme C-terminal" evidence="8">
    <location>
        <begin position="459"/>
        <end position="534"/>
    </location>
</feature>
<dbReference type="FunFam" id="3.30.300.30:FF:000007">
    <property type="entry name" value="4-coumarate--CoA ligase 2"/>
    <property type="match status" value="1"/>
</dbReference>
<keyword evidence="3" id="KW-0436">Ligase</keyword>
<dbReference type="KEGG" id="pda:103719869"/>
<dbReference type="GO" id="GO:0009698">
    <property type="term" value="P:phenylpropanoid metabolic process"/>
    <property type="evidence" value="ECO:0007669"/>
    <property type="project" value="UniProtKB-ARBA"/>
</dbReference>
<organism evidence="9 10">
    <name type="scientific">Phoenix dactylifera</name>
    <name type="common">Date palm</name>
    <dbReference type="NCBI Taxonomy" id="42345"/>
    <lineage>
        <taxon>Eukaryota</taxon>
        <taxon>Viridiplantae</taxon>
        <taxon>Streptophyta</taxon>
        <taxon>Embryophyta</taxon>
        <taxon>Tracheophyta</taxon>
        <taxon>Spermatophyta</taxon>
        <taxon>Magnoliopsida</taxon>
        <taxon>Liliopsida</taxon>
        <taxon>Arecaceae</taxon>
        <taxon>Coryphoideae</taxon>
        <taxon>Phoeniceae</taxon>
        <taxon>Phoenix</taxon>
    </lineage>
</organism>
<dbReference type="PANTHER" id="PTHR24096:SF377">
    <property type="entry name" value="4-COUMARATE--COA LIGASE-LIKE 7"/>
    <property type="match status" value="1"/>
</dbReference>
<keyword evidence="9" id="KW-1185">Reference proteome</keyword>
<comment type="catalytic activity">
    <reaction evidence="5">
        <text>(E)-4-coumarate + ATP + CoA = (E)-4-coumaroyl-CoA + AMP + diphosphate</text>
        <dbReference type="Rhea" id="RHEA:19641"/>
        <dbReference type="ChEBI" id="CHEBI:12876"/>
        <dbReference type="ChEBI" id="CHEBI:30616"/>
        <dbReference type="ChEBI" id="CHEBI:33019"/>
        <dbReference type="ChEBI" id="CHEBI:57287"/>
        <dbReference type="ChEBI" id="CHEBI:85008"/>
        <dbReference type="ChEBI" id="CHEBI:456215"/>
        <dbReference type="EC" id="6.2.1.12"/>
    </reaction>
    <physiologicalReaction direction="left-to-right" evidence="5">
        <dbReference type="Rhea" id="RHEA:19642"/>
    </physiologicalReaction>
</comment>
<dbReference type="InterPro" id="IPR045851">
    <property type="entry name" value="AMP-bd_C_sf"/>
</dbReference>
<dbReference type="AlphaFoldDB" id="A0A8B7CVL1"/>
<dbReference type="Proteomes" id="UP000228380">
    <property type="component" value="Chromosome 14"/>
</dbReference>
<evidence type="ECO:0000256" key="6">
    <source>
        <dbReference type="SAM" id="MobiDB-lite"/>
    </source>
</evidence>
<proteinExistence type="inferred from homology"/>
<evidence type="ECO:0000256" key="3">
    <source>
        <dbReference type="ARBA" id="ARBA00022598"/>
    </source>
</evidence>
<dbReference type="InterPro" id="IPR025110">
    <property type="entry name" value="AMP-bd_C"/>
</dbReference>
<keyword evidence="4" id="KW-0547">Nucleotide-binding</keyword>
<dbReference type="GO" id="GO:0005524">
    <property type="term" value="F:ATP binding"/>
    <property type="evidence" value="ECO:0007669"/>
    <property type="project" value="UniProtKB-KW"/>
</dbReference>